<evidence type="ECO:0000313" key="2">
    <source>
        <dbReference type="EMBL" id="WUX51523.1"/>
    </source>
</evidence>
<feature type="signal peptide" evidence="1">
    <location>
        <begin position="1"/>
        <end position="34"/>
    </location>
</feature>
<gene>
    <name evidence="2" type="ORF">OG442_08235</name>
</gene>
<name>A0ABZ1ZYI0_STRNV</name>
<feature type="chain" id="PRO_5046095730" description="Secreted protein" evidence="1">
    <location>
        <begin position="35"/>
        <end position="420"/>
    </location>
</feature>
<evidence type="ECO:0000313" key="3">
    <source>
        <dbReference type="Proteomes" id="UP001432209"/>
    </source>
</evidence>
<protein>
    <recommendedName>
        <fullName evidence="4">Secreted protein</fullName>
    </recommendedName>
</protein>
<evidence type="ECO:0000256" key="1">
    <source>
        <dbReference type="SAM" id="SignalP"/>
    </source>
</evidence>
<reference evidence="2" key="1">
    <citation type="submission" date="2022-10" db="EMBL/GenBank/DDBJ databases">
        <title>The complete genomes of actinobacterial strains from the NBC collection.</title>
        <authorList>
            <person name="Joergensen T.S."/>
            <person name="Alvarez Arevalo M."/>
            <person name="Sterndorff E.B."/>
            <person name="Faurdal D."/>
            <person name="Vuksanovic O."/>
            <person name="Mourched A.-S."/>
            <person name="Charusanti P."/>
            <person name="Shaw S."/>
            <person name="Blin K."/>
            <person name="Weber T."/>
        </authorList>
    </citation>
    <scope>NUCLEOTIDE SEQUENCE</scope>
    <source>
        <strain evidence="2">NBC_01432</strain>
    </source>
</reference>
<keyword evidence="1" id="KW-0732">Signal</keyword>
<organism evidence="2 3">
    <name type="scientific">Streptomyces niveus</name>
    <name type="common">Streptomyces spheroides</name>
    <dbReference type="NCBI Taxonomy" id="193462"/>
    <lineage>
        <taxon>Bacteria</taxon>
        <taxon>Bacillati</taxon>
        <taxon>Actinomycetota</taxon>
        <taxon>Actinomycetes</taxon>
        <taxon>Kitasatosporales</taxon>
        <taxon>Streptomycetaceae</taxon>
        <taxon>Streptomyces</taxon>
    </lineage>
</organism>
<proteinExistence type="predicted"/>
<keyword evidence="3" id="KW-1185">Reference proteome</keyword>
<accession>A0ABZ1ZYI0</accession>
<sequence length="420" mass="44390">MTDRARPAYPRRTTAALALLACVGVAVATSPAGAAGAQKSTRVESAPASWSADLTRITSDDVNVRHAQGALSVRSTTFRPASAETGRGYGTQVLAPRELDAPVNRVVAELAADTPSDADAEVVVDVRGRSAGGTWTEWIPADQGPAVLPRAVTTVQARITLWDTTGKARVTGLRLTGEKGAAPRASAGATAFSARVFATREGLVGGTTANGHIIKPNDHFVALPSRRGLSPNGSSQYSVQVCGPARCETAPVWDVGPWNTKDDYWNPSPTREMFKDLPQGRPEAQAAYENGYNGGKDGSGRTVLNPAGIDLADGTFYNVGLNDNGWVTVTYLWTGDQTGKSFPTWGTDVRIRQQATTASPEVARLPGPTTVNVKCQVHGQRITVDGITNDGWSYLPAYGGYISNIFIDVVEAWLPGVPNC</sequence>
<dbReference type="RefSeq" id="WP_329075187.1">
    <property type="nucleotide sequence ID" value="NZ_CP109495.1"/>
</dbReference>
<dbReference type="Proteomes" id="UP001432209">
    <property type="component" value="Chromosome"/>
</dbReference>
<dbReference type="EMBL" id="CP109495">
    <property type="protein sequence ID" value="WUX51523.1"/>
    <property type="molecule type" value="Genomic_DNA"/>
</dbReference>
<evidence type="ECO:0008006" key="4">
    <source>
        <dbReference type="Google" id="ProtNLM"/>
    </source>
</evidence>